<reference evidence="1" key="1">
    <citation type="journal article" date="2014" name="Front. Microbiol.">
        <title>High frequency of phylogenetically diverse reductive dehalogenase-homologous genes in deep subseafloor sedimentary metagenomes.</title>
        <authorList>
            <person name="Kawai M."/>
            <person name="Futagami T."/>
            <person name="Toyoda A."/>
            <person name="Takaki Y."/>
            <person name="Nishi S."/>
            <person name="Hori S."/>
            <person name="Arai W."/>
            <person name="Tsubouchi T."/>
            <person name="Morono Y."/>
            <person name="Uchiyama I."/>
            <person name="Ito T."/>
            <person name="Fujiyama A."/>
            <person name="Inagaki F."/>
            <person name="Takami H."/>
        </authorList>
    </citation>
    <scope>NUCLEOTIDE SEQUENCE</scope>
    <source>
        <strain evidence="1">Expedition CK06-06</strain>
    </source>
</reference>
<accession>X1LMV9</accession>
<sequence>MRVSARVRGRTYQETCGLVNAWGELLNRSGWRWSYFGHLTYKQPVTKIGADRDFNRFVRGIDEKCFGRRYRERGKHITFARGVEYQIRGVLHNHVLLGLTGHLNPFDIIRLWEHIGSMVEIDGVLQPRTGFARVYEYDPNLGGSHYVSKYAVKGGTVEVGCSKKTELALQLRPFTNGAGHQQEIDFLHDGKLHLQQQELPL</sequence>
<dbReference type="AlphaFoldDB" id="X1LMV9"/>
<protein>
    <submittedName>
        <fullName evidence="1">Uncharacterized protein</fullName>
    </submittedName>
</protein>
<dbReference type="EMBL" id="BARV01000232">
    <property type="protein sequence ID" value="GAH95448.1"/>
    <property type="molecule type" value="Genomic_DNA"/>
</dbReference>
<name>X1LMV9_9ZZZZ</name>
<comment type="caution">
    <text evidence="1">The sequence shown here is derived from an EMBL/GenBank/DDBJ whole genome shotgun (WGS) entry which is preliminary data.</text>
</comment>
<evidence type="ECO:0000313" key="1">
    <source>
        <dbReference type="EMBL" id="GAH95448.1"/>
    </source>
</evidence>
<gene>
    <name evidence="1" type="ORF">S06H3_01017</name>
</gene>
<proteinExistence type="predicted"/>
<organism evidence="1">
    <name type="scientific">marine sediment metagenome</name>
    <dbReference type="NCBI Taxonomy" id="412755"/>
    <lineage>
        <taxon>unclassified sequences</taxon>
        <taxon>metagenomes</taxon>
        <taxon>ecological metagenomes</taxon>
    </lineage>
</organism>